<evidence type="ECO:0000259" key="1">
    <source>
        <dbReference type="PROSITE" id="PS51186"/>
    </source>
</evidence>
<accession>A0ABN8B236</accession>
<dbReference type="Pfam" id="PF01443">
    <property type="entry name" value="Viral_helicase1"/>
    <property type="match status" value="1"/>
</dbReference>
<sequence>MSEEPLQYMPMERWEELEKVFATDWPRSISAQAALQTQKQLETLGLGYGFKAYCPYGDPQNGIVAMNKKNNFNEIIVYCPPDSITKLENCLLSTKLIEWRRPLTIPFLPVYIFNRIERIAPTVNVEIESEALHPPYHVVLLDKKTPLFENITIPEDITFDLLKEDHVDTVDSVWINRYEGSKSLFKLLIKAKSGYGLFKNNALISSVFINEVGSFTHMYTFENYRNRGYGKTLLKLVCNEMLKGQKHVFGYCDKGNTLALKMYNHLGFQALHTEKGTLSAKGYGSGTGSKILTIHEAQGQTCKNTCIIRTKGIRTKLHDSIPHAVVAVSRHTHSCCYYTDDSDDADELMEIIVQCPDDDTTTLKTSLFTTKLIDWSDVILIPFMPDNIRRIVAEVAPHVNVEMVAEDTVPNQIIPEDVTIQPVSENDLEIVNSTWRNSYNGSMWLFDTLAKANFGYGVFKNHELVSWVFVNEVGALTHLYTLNEHRRMGFAEILLKQVCNTRLRENKNVFAYCRKGNTNACKLYEKLGFKAHHEVRWCFLKPKMELSK</sequence>
<keyword evidence="3" id="KW-1185">Reference proteome</keyword>
<dbReference type="PANTHER" id="PTHR20958:SF6">
    <property type="entry name" value="GLYCINE N-ACYLTRANSFERASE-LIKE PROTEIN"/>
    <property type="match status" value="1"/>
</dbReference>
<dbReference type="InterPro" id="IPR053225">
    <property type="entry name" value="Acyl-CoA_N-acyltransferase"/>
</dbReference>
<dbReference type="PANTHER" id="PTHR20958">
    <property type="entry name" value="GLYCINE N-ACYLTRANSFERASE-LIKE PROTEIN"/>
    <property type="match status" value="1"/>
</dbReference>
<dbReference type="InterPro" id="IPR027351">
    <property type="entry name" value="(+)RNA_virus_helicase_core_dom"/>
</dbReference>
<evidence type="ECO:0000313" key="2">
    <source>
        <dbReference type="EMBL" id="CAH0401342.1"/>
    </source>
</evidence>
<feature type="domain" description="N-acetyltransferase" evidence="1">
    <location>
        <begin position="157"/>
        <end position="295"/>
    </location>
</feature>
<dbReference type="InterPro" id="IPR013653">
    <property type="entry name" value="GCN5-like_dom"/>
</dbReference>
<dbReference type="InterPro" id="IPR000182">
    <property type="entry name" value="GNAT_dom"/>
</dbReference>
<dbReference type="InterPro" id="IPR016181">
    <property type="entry name" value="Acyl_CoA_acyltransferase"/>
</dbReference>
<dbReference type="Pfam" id="PF08445">
    <property type="entry name" value="FR47"/>
    <property type="match status" value="2"/>
</dbReference>
<gene>
    <name evidence="2" type="ORF">CHILSU_LOCUS4565</name>
</gene>
<dbReference type="SUPFAM" id="SSF55729">
    <property type="entry name" value="Acyl-CoA N-acyltransferases (Nat)"/>
    <property type="match status" value="2"/>
</dbReference>
<dbReference type="EMBL" id="OU963912">
    <property type="protein sequence ID" value="CAH0401342.1"/>
    <property type="molecule type" value="Genomic_DNA"/>
</dbReference>
<proteinExistence type="predicted"/>
<dbReference type="Gene3D" id="3.40.630.30">
    <property type="match status" value="2"/>
</dbReference>
<feature type="domain" description="N-acetyltransferase" evidence="1">
    <location>
        <begin position="418"/>
        <end position="548"/>
    </location>
</feature>
<dbReference type="PROSITE" id="PS51186">
    <property type="entry name" value="GNAT"/>
    <property type="match status" value="2"/>
</dbReference>
<dbReference type="Proteomes" id="UP001153292">
    <property type="component" value="Chromosome 19"/>
</dbReference>
<dbReference type="InterPro" id="IPR027417">
    <property type="entry name" value="P-loop_NTPase"/>
</dbReference>
<reference evidence="2" key="1">
    <citation type="submission" date="2021-12" db="EMBL/GenBank/DDBJ databases">
        <authorList>
            <person name="King R."/>
        </authorList>
    </citation>
    <scope>NUCLEOTIDE SEQUENCE</scope>
</reference>
<name>A0ABN8B236_CHISP</name>
<dbReference type="Gene3D" id="3.40.50.300">
    <property type="entry name" value="P-loop containing nucleotide triphosphate hydrolases"/>
    <property type="match status" value="1"/>
</dbReference>
<evidence type="ECO:0000313" key="3">
    <source>
        <dbReference type="Proteomes" id="UP001153292"/>
    </source>
</evidence>
<organism evidence="2 3">
    <name type="scientific">Chilo suppressalis</name>
    <name type="common">Asiatic rice borer moth</name>
    <dbReference type="NCBI Taxonomy" id="168631"/>
    <lineage>
        <taxon>Eukaryota</taxon>
        <taxon>Metazoa</taxon>
        <taxon>Ecdysozoa</taxon>
        <taxon>Arthropoda</taxon>
        <taxon>Hexapoda</taxon>
        <taxon>Insecta</taxon>
        <taxon>Pterygota</taxon>
        <taxon>Neoptera</taxon>
        <taxon>Endopterygota</taxon>
        <taxon>Lepidoptera</taxon>
        <taxon>Glossata</taxon>
        <taxon>Ditrysia</taxon>
        <taxon>Pyraloidea</taxon>
        <taxon>Crambidae</taxon>
        <taxon>Crambinae</taxon>
        <taxon>Chilo</taxon>
    </lineage>
</organism>
<protein>
    <recommendedName>
        <fullName evidence="1">N-acetyltransferase domain-containing protein</fullName>
    </recommendedName>
</protein>